<evidence type="ECO:0000313" key="3">
    <source>
        <dbReference type="WBParaSite" id="SSLN_0000682601-mRNA-1"/>
    </source>
</evidence>
<name>A0A183SQW9_SCHSO</name>
<evidence type="ECO:0000313" key="1">
    <source>
        <dbReference type="EMBL" id="VDL93002.1"/>
    </source>
</evidence>
<dbReference type="Proteomes" id="UP000275846">
    <property type="component" value="Unassembled WGS sequence"/>
</dbReference>
<dbReference type="AlphaFoldDB" id="A0A183SQW9"/>
<evidence type="ECO:0000313" key="2">
    <source>
        <dbReference type="Proteomes" id="UP000275846"/>
    </source>
</evidence>
<dbReference type="WBParaSite" id="SSLN_0000682601-mRNA-1">
    <property type="protein sequence ID" value="SSLN_0000682601-mRNA-1"/>
    <property type="gene ID" value="SSLN_0000682601"/>
</dbReference>
<dbReference type="EMBL" id="UYSU01033774">
    <property type="protein sequence ID" value="VDL93002.1"/>
    <property type="molecule type" value="Genomic_DNA"/>
</dbReference>
<dbReference type="Gene3D" id="3.60.10.10">
    <property type="entry name" value="Endonuclease/exonuclease/phosphatase"/>
    <property type="match status" value="1"/>
</dbReference>
<sequence>MLVITSSTAGHGWQMANYAVINQTNNNTPVLIPPRHTLQDARMSPLTLSACNVHSLLDNPRSNRPERRTVLVARELAHYKVDIAALIKTRFSEQGLLEEFATIINPYAPPMTSSNAAKDKFYDDLQALLATVPKVNKIIVLGDFKARVGMVHAVWQGVLGPHGLSNCNNNGLLLL</sequence>
<accession>A0A183SQW9</accession>
<keyword evidence="2" id="KW-1185">Reference proteome</keyword>
<dbReference type="SUPFAM" id="SSF56219">
    <property type="entry name" value="DNase I-like"/>
    <property type="match status" value="1"/>
</dbReference>
<organism evidence="3">
    <name type="scientific">Schistocephalus solidus</name>
    <name type="common">Tapeworm</name>
    <dbReference type="NCBI Taxonomy" id="70667"/>
    <lineage>
        <taxon>Eukaryota</taxon>
        <taxon>Metazoa</taxon>
        <taxon>Spiralia</taxon>
        <taxon>Lophotrochozoa</taxon>
        <taxon>Platyhelminthes</taxon>
        <taxon>Cestoda</taxon>
        <taxon>Eucestoda</taxon>
        <taxon>Diphyllobothriidea</taxon>
        <taxon>Diphyllobothriidae</taxon>
        <taxon>Schistocephalus</taxon>
    </lineage>
</organism>
<reference evidence="3" key="1">
    <citation type="submission" date="2016-06" db="UniProtKB">
        <authorList>
            <consortium name="WormBaseParasite"/>
        </authorList>
    </citation>
    <scope>IDENTIFICATION</scope>
</reference>
<dbReference type="InterPro" id="IPR036691">
    <property type="entry name" value="Endo/exonu/phosph_ase_sf"/>
</dbReference>
<protein>
    <submittedName>
        <fullName evidence="1 3">Uncharacterized protein</fullName>
    </submittedName>
</protein>
<reference evidence="1 2" key="2">
    <citation type="submission" date="2018-11" db="EMBL/GenBank/DDBJ databases">
        <authorList>
            <consortium name="Pathogen Informatics"/>
        </authorList>
    </citation>
    <scope>NUCLEOTIDE SEQUENCE [LARGE SCALE GENOMIC DNA]</scope>
    <source>
        <strain evidence="1 2">NST_G2</strain>
    </source>
</reference>
<gene>
    <name evidence="1" type="ORF">SSLN_LOCUS6617</name>
</gene>
<proteinExistence type="predicted"/>